<evidence type="ECO:0000313" key="4">
    <source>
        <dbReference type="Proteomes" id="UP001057455"/>
    </source>
</evidence>
<organism evidence="3 4">
    <name type="scientific">Babesia ovis</name>
    <dbReference type="NCBI Taxonomy" id="5869"/>
    <lineage>
        <taxon>Eukaryota</taxon>
        <taxon>Sar</taxon>
        <taxon>Alveolata</taxon>
        <taxon>Apicomplexa</taxon>
        <taxon>Aconoidasida</taxon>
        <taxon>Piroplasmida</taxon>
        <taxon>Babesiidae</taxon>
        <taxon>Babesia</taxon>
    </lineage>
</organism>
<dbReference type="GO" id="GO:0015031">
    <property type="term" value="P:protein transport"/>
    <property type="evidence" value="ECO:0007669"/>
    <property type="project" value="UniProtKB-KW"/>
</dbReference>
<dbReference type="InterPro" id="IPR035427">
    <property type="entry name" value="Tim10-like_dom_sf"/>
</dbReference>
<dbReference type="EMBL" id="BLIY01000002">
    <property type="protein sequence ID" value="GFE52766.1"/>
    <property type="molecule type" value="Genomic_DNA"/>
</dbReference>
<dbReference type="Pfam" id="PF02953">
    <property type="entry name" value="zf-Tim10_DDP"/>
    <property type="match status" value="1"/>
</dbReference>
<comment type="similarity">
    <text evidence="1">Belongs to the small Tim family.</text>
</comment>
<dbReference type="GO" id="GO:0005743">
    <property type="term" value="C:mitochondrial inner membrane"/>
    <property type="evidence" value="ECO:0007669"/>
    <property type="project" value="UniProtKB-SubCell"/>
</dbReference>
<keyword evidence="1" id="KW-0143">Chaperone</keyword>
<keyword evidence="1" id="KW-0472">Membrane</keyword>
<comment type="domain">
    <text evidence="1">The twin CX3C motif contains 4 conserved Cys residues that form 2 disulfide bonds in the mitochondrial intermembrane space.</text>
</comment>
<keyword evidence="1" id="KW-0999">Mitochondrion inner membrane</keyword>
<keyword evidence="1" id="KW-1015">Disulfide bond</keyword>
<comment type="caution">
    <text evidence="3">The sequence shown here is derived from an EMBL/GenBank/DDBJ whole genome shotgun (WGS) entry which is preliminary data.</text>
</comment>
<protein>
    <recommendedName>
        <fullName evidence="1">Mitochondrial import inner membrane translocase subunit</fullName>
    </recommendedName>
</protein>
<keyword evidence="1" id="KW-0811">Translocation</keyword>
<evidence type="ECO:0000313" key="3">
    <source>
        <dbReference type="EMBL" id="GFE52766.1"/>
    </source>
</evidence>
<comment type="subcellular location">
    <subcellularLocation>
        <location evidence="1">Mitochondrion inner membrane</location>
        <topology evidence="1">Peripheral membrane protein</topology>
        <orientation evidence="1">Intermembrane side</orientation>
    </subcellularLocation>
</comment>
<keyword evidence="1" id="KW-0496">Mitochondrion</keyword>
<gene>
    <name evidence="3" type="ORF">BaOVIS_001700</name>
</gene>
<comment type="subunit">
    <text evidence="1">Heterohexamer.</text>
</comment>
<evidence type="ECO:0000256" key="1">
    <source>
        <dbReference type="RuleBase" id="RU367043"/>
    </source>
</evidence>
<proteinExistence type="inferred from homology"/>
<reference evidence="3" key="1">
    <citation type="submission" date="2019-12" db="EMBL/GenBank/DDBJ databases">
        <title>Genome sequence of Babesia ovis.</title>
        <authorList>
            <person name="Yamagishi J."/>
            <person name="Sevinc F."/>
            <person name="Xuan X."/>
        </authorList>
    </citation>
    <scope>NUCLEOTIDE SEQUENCE</scope>
    <source>
        <strain evidence="3">Selcuk</strain>
    </source>
</reference>
<feature type="domain" description="Tim10-like" evidence="2">
    <location>
        <begin position="28"/>
        <end position="79"/>
    </location>
</feature>
<comment type="function">
    <text evidence="1">Mitochondrial intermembrane chaperone that participates in the import and insertion of some multi-pass transmembrane proteins into the mitochondrial inner membrane. Also required for the transfer of beta-barrel precursors from the TOM complex to the sorting and assembly machinery (SAM complex) of the outer membrane. Acts as a chaperone-like protein that protects the hydrophobic precursors from aggregation and guide them through the mitochondrial intermembrane space.</text>
</comment>
<keyword evidence="1" id="KW-0653">Protein transport</keyword>
<accession>A0A9W5WTG5</accession>
<sequence>MDLAGSFGNFKNDKEKAEALLSLQKAIQSQKLTLKMLGVCFDRCVATPGEVLTSTQQTCLWRCAQRNVETQYFIVKRLEGMASALKGGQE</sequence>
<evidence type="ECO:0000259" key="2">
    <source>
        <dbReference type="Pfam" id="PF02953"/>
    </source>
</evidence>
<dbReference type="AlphaFoldDB" id="A0A9W5WTG5"/>
<name>A0A9W5WTG5_BABOV</name>
<dbReference type="OrthoDB" id="344165at2759"/>
<dbReference type="Proteomes" id="UP001057455">
    <property type="component" value="Unassembled WGS sequence"/>
</dbReference>
<keyword evidence="4" id="KW-1185">Reference proteome</keyword>
<dbReference type="Gene3D" id="1.10.287.810">
    <property type="entry name" value="Mitochondrial import inner membrane translocase subunit tim13 like domains"/>
    <property type="match status" value="1"/>
</dbReference>
<dbReference type="SUPFAM" id="SSF144122">
    <property type="entry name" value="Tim10-like"/>
    <property type="match status" value="1"/>
</dbReference>
<dbReference type="InterPro" id="IPR004217">
    <property type="entry name" value="Tim10-like"/>
</dbReference>
<keyword evidence="1" id="KW-0813">Transport</keyword>